<feature type="domain" description="Uso1/p115-like vesicle tethering protein C-terminal" evidence="2">
    <location>
        <begin position="198"/>
        <end position="285"/>
    </location>
</feature>
<feature type="non-terminal residue" evidence="3">
    <location>
        <position position="1"/>
    </location>
</feature>
<feature type="region of interest" description="Disordered" evidence="1">
    <location>
        <begin position="93"/>
        <end position="122"/>
    </location>
</feature>
<accession>A0A427AIB8</accession>
<dbReference type="GO" id="GO:0061025">
    <property type="term" value="P:membrane fusion"/>
    <property type="evidence" value="ECO:0007669"/>
    <property type="project" value="TreeGrafter"/>
</dbReference>
<dbReference type="InterPro" id="IPR011989">
    <property type="entry name" value="ARM-like"/>
</dbReference>
<evidence type="ECO:0000313" key="4">
    <source>
        <dbReference type="Proteomes" id="UP000287651"/>
    </source>
</evidence>
<gene>
    <name evidence="3" type="ORF">B296_00017176</name>
</gene>
<evidence type="ECO:0000256" key="1">
    <source>
        <dbReference type="SAM" id="MobiDB-lite"/>
    </source>
</evidence>
<dbReference type="Pfam" id="PF04871">
    <property type="entry name" value="Uso1_p115_C"/>
    <property type="match status" value="1"/>
</dbReference>
<dbReference type="GO" id="GO:0005795">
    <property type="term" value="C:Golgi stack"/>
    <property type="evidence" value="ECO:0007669"/>
    <property type="project" value="TreeGrafter"/>
</dbReference>
<organism evidence="3 4">
    <name type="scientific">Ensete ventricosum</name>
    <name type="common">Abyssinian banana</name>
    <name type="synonym">Musa ensete</name>
    <dbReference type="NCBI Taxonomy" id="4639"/>
    <lineage>
        <taxon>Eukaryota</taxon>
        <taxon>Viridiplantae</taxon>
        <taxon>Streptophyta</taxon>
        <taxon>Embryophyta</taxon>
        <taxon>Tracheophyta</taxon>
        <taxon>Spermatophyta</taxon>
        <taxon>Magnoliopsida</taxon>
        <taxon>Liliopsida</taxon>
        <taxon>Zingiberales</taxon>
        <taxon>Musaceae</taxon>
        <taxon>Ensete</taxon>
    </lineage>
</organism>
<dbReference type="PANTHER" id="PTHR10013:SF0">
    <property type="entry name" value="GENERAL VESICULAR TRANSPORT FACTOR P115"/>
    <property type="match status" value="1"/>
</dbReference>
<dbReference type="PANTHER" id="PTHR10013">
    <property type="entry name" value="GENERAL VESICULAR TRANSPORT FACTOR P115"/>
    <property type="match status" value="1"/>
</dbReference>
<dbReference type="Gene3D" id="1.25.10.10">
    <property type="entry name" value="Leucine-rich Repeat Variant"/>
    <property type="match status" value="1"/>
</dbReference>
<protein>
    <recommendedName>
        <fullName evidence="2">Uso1/p115-like vesicle tethering protein C-terminal domain-containing protein</fullName>
    </recommendedName>
</protein>
<sequence length="294" mass="32644">HYFIDIIAALGHPFVSEAPEHIAYLLGLISSPHAGACVQGLAATILGECVLYNKNGENNRDAFAVVDALNQKVGLTSFFLKFDKLQKSLKDLTTLGQHRKPPSRSSSASMADAEEVDTDDANQKHQHPVIVALFDPVFNGFIERLEADIRESILGIFSTTKNKVAVLPVELEQMDKETDGDYVRRLRAFIEKQCDGMQKAKIEAEVSNYRNLTTKLECCDLKSLSDAYNSLEQSNFRLETEAKALRKGEDVPYPDTEAIKAEAREETEKENEAELNDLLVCLGQEAKHGGKTEL</sequence>
<dbReference type="AlphaFoldDB" id="A0A427AIB8"/>
<evidence type="ECO:0000259" key="2">
    <source>
        <dbReference type="Pfam" id="PF04871"/>
    </source>
</evidence>
<dbReference type="GO" id="GO:0005783">
    <property type="term" value="C:endoplasmic reticulum"/>
    <property type="evidence" value="ECO:0007669"/>
    <property type="project" value="TreeGrafter"/>
</dbReference>
<dbReference type="Proteomes" id="UP000287651">
    <property type="component" value="Unassembled WGS sequence"/>
</dbReference>
<name>A0A427AIB8_ENSVE</name>
<dbReference type="InterPro" id="IPR024095">
    <property type="entry name" value="Vesicle_P115"/>
</dbReference>
<reference evidence="3 4" key="1">
    <citation type="journal article" date="2014" name="Agronomy (Basel)">
        <title>A Draft Genome Sequence for Ensete ventricosum, the Drought-Tolerant Tree Against Hunger.</title>
        <authorList>
            <person name="Harrison J."/>
            <person name="Moore K.A."/>
            <person name="Paszkiewicz K."/>
            <person name="Jones T."/>
            <person name="Grant M."/>
            <person name="Ambacheew D."/>
            <person name="Muzemil S."/>
            <person name="Studholme D.J."/>
        </authorList>
    </citation>
    <scope>NUCLEOTIDE SEQUENCE [LARGE SCALE GENOMIC DNA]</scope>
</reference>
<dbReference type="InterPro" id="IPR006955">
    <property type="entry name" value="Uso1_p115_C"/>
</dbReference>
<proteinExistence type="predicted"/>
<dbReference type="GO" id="GO:0006888">
    <property type="term" value="P:endoplasmic reticulum to Golgi vesicle-mediated transport"/>
    <property type="evidence" value="ECO:0007669"/>
    <property type="project" value="TreeGrafter"/>
</dbReference>
<dbReference type="GO" id="GO:0006886">
    <property type="term" value="P:intracellular protein transport"/>
    <property type="evidence" value="ECO:0007669"/>
    <property type="project" value="InterPro"/>
</dbReference>
<evidence type="ECO:0000313" key="3">
    <source>
        <dbReference type="EMBL" id="RRT75911.1"/>
    </source>
</evidence>
<dbReference type="EMBL" id="AMZH03002343">
    <property type="protein sequence ID" value="RRT75911.1"/>
    <property type="molecule type" value="Genomic_DNA"/>
</dbReference>
<dbReference type="GO" id="GO:0048211">
    <property type="term" value="P:Golgi vesicle docking"/>
    <property type="evidence" value="ECO:0007669"/>
    <property type="project" value="TreeGrafter"/>
</dbReference>
<comment type="caution">
    <text evidence="3">The sequence shown here is derived from an EMBL/GenBank/DDBJ whole genome shotgun (WGS) entry which is preliminary data.</text>
</comment>
<dbReference type="GO" id="GO:0012507">
    <property type="term" value="C:ER to Golgi transport vesicle membrane"/>
    <property type="evidence" value="ECO:0007669"/>
    <property type="project" value="TreeGrafter"/>
</dbReference>